<evidence type="ECO:0000256" key="2">
    <source>
        <dbReference type="ARBA" id="ARBA00022840"/>
    </source>
</evidence>
<dbReference type="Proteomes" id="UP000247498">
    <property type="component" value="Unassembled WGS sequence"/>
</dbReference>
<evidence type="ECO:0000313" key="6">
    <source>
        <dbReference type="Proteomes" id="UP000247498"/>
    </source>
</evidence>
<dbReference type="EMBL" id="BDRX01000006">
    <property type="protein sequence ID" value="GBF88762.1"/>
    <property type="molecule type" value="Genomic_DNA"/>
</dbReference>
<evidence type="ECO:0000259" key="4">
    <source>
        <dbReference type="SMART" id="SM01086"/>
    </source>
</evidence>
<accession>A0A2V0NQ95</accession>
<name>A0A2V0NQ95_9CHLO</name>
<feature type="region of interest" description="Disordered" evidence="3">
    <location>
        <begin position="58"/>
        <end position="100"/>
    </location>
</feature>
<dbReference type="InterPro" id="IPR027417">
    <property type="entry name" value="P-loop_NTPase"/>
</dbReference>
<dbReference type="SMART" id="SM01086">
    <property type="entry name" value="ClpB_D2-small"/>
    <property type="match status" value="1"/>
</dbReference>
<keyword evidence="2" id="KW-0067">ATP-binding</keyword>
<evidence type="ECO:0000256" key="1">
    <source>
        <dbReference type="ARBA" id="ARBA00022741"/>
    </source>
</evidence>
<dbReference type="SUPFAM" id="SSF52540">
    <property type="entry name" value="P-loop containing nucleoside triphosphate hydrolases"/>
    <property type="match status" value="1"/>
</dbReference>
<dbReference type="GO" id="GO:0009376">
    <property type="term" value="C:HslUV protease complex"/>
    <property type="evidence" value="ECO:0007669"/>
    <property type="project" value="TreeGrafter"/>
</dbReference>
<dbReference type="InterPro" id="IPR019489">
    <property type="entry name" value="Clp_ATPase_C"/>
</dbReference>
<comment type="caution">
    <text evidence="5">The sequence shown here is derived from an EMBL/GenBank/DDBJ whole genome shotgun (WGS) entry which is preliminary data.</text>
</comment>
<dbReference type="AlphaFoldDB" id="A0A2V0NQ95"/>
<feature type="compositionally biased region" description="Pro residues" evidence="3">
    <location>
        <begin position="69"/>
        <end position="82"/>
    </location>
</feature>
<keyword evidence="6" id="KW-1185">Reference proteome</keyword>
<gene>
    <name evidence="5" type="ORF">Rsub_01663</name>
</gene>
<dbReference type="InterPro" id="IPR050052">
    <property type="entry name" value="ATP-dep_Clp_protease_ClpX"/>
</dbReference>
<dbReference type="GO" id="GO:0005524">
    <property type="term" value="F:ATP binding"/>
    <property type="evidence" value="ECO:0007669"/>
    <property type="project" value="UniProtKB-KW"/>
</dbReference>
<evidence type="ECO:0000313" key="5">
    <source>
        <dbReference type="EMBL" id="GBF88762.1"/>
    </source>
</evidence>
<proteinExistence type="predicted"/>
<evidence type="ECO:0000256" key="3">
    <source>
        <dbReference type="SAM" id="MobiDB-lite"/>
    </source>
</evidence>
<reference evidence="5 6" key="1">
    <citation type="journal article" date="2018" name="Sci. Rep.">
        <title>Raphidocelis subcapitata (=Pseudokirchneriella subcapitata) provides an insight into genome evolution and environmental adaptations in the Sphaeropleales.</title>
        <authorList>
            <person name="Suzuki S."/>
            <person name="Yamaguchi H."/>
            <person name="Nakajima N."/>
            <person name="Kawachi M."/>
        </authorList>
    </citation>
    <scope>NUCLEOTIDE SEQUENCE [LARGE SCALE GENOMIC DNA]</scope>
    <source>
        <strain evidence="5 6">NIES-35</strain>
    </source>
</reference>
<dbReference type="OrthoDB" id="1721884at2759"/>
<dbReference type="GO" id="GO:0051603">
    <property type="term" value="P:proteolysis involved in protein catabolic process"/>
    <property type="evidence" value="ECO:0007669"/>
    <property type="project" value="TreeGrafter"/>
</dbReference>
<dbReference type="InParanoid" id="A0A2V0NQ95"/>
<dbReference type="GO" id="GO:0016887">
    <property type="term" value="F:ATP hydrolysis activity"/>
    <property type="evidence" value="ECO:0007669"/>
    <property type="project" value="TreeGrafter"/>
</dbReference>
<organism evidence="5 6">
    <name type="scientific">Raphidocelis subcapitata</name>
    <dbReference type="NCBI Taxonomy" id="307507"/>
    <lineage>
        <taxon>Eukaryota</taxon>
        <taxon>Viridiplantae</taxon>
        <taxon>Chlorophyta</taxon>
        <taxon>core chlorophytes</taxon>
        <taxon>Chlorophyceae</taxon>
        <taxon>CS clade</taxon>
        <taxon>Sphaeropleales</taxon>
        <taxon>Selenastraceae</taxon>
        <taxon>Raphidocelis</taxon>
    </lineage>
</organism>
<dbReference type="STRING" id="307507.A0A2V0NQ95"/>
<dbReference type="PANTHER" id="PTHR48102:SF3">
    <property type="entry name" value="ATP-DEPENDENT PROTEASE ATPASE SUBUNIT HSLU"/>
    <property type="match status" value="1"/>
</dbReference>
<protein>
    <recommendedName>
        <fullName evidence="4">Clp ATPase C-terminal domain-containing protein</fullName>
    </recommendedName>
</protein>
<feature type="domain" description="Clp ATPase C-terminal" evidence="4">
    <location>
        <begin position="2"/>
        <end position="74"/>
    </location>
</feature>
<keyword evidence="1" id="KW-0547">Nucleotide-binding</keyword>
<sequence length="130" mass="13381">MLLAAEGVDLEFTDGAVEEVARLAEELNTQLENIGARRLHTVMERLVEDISFDAPDRVAEAAEAAEAGAPPPEAAPGAPPLPDAAAGAAPGGPPGGAAGGPRYRYVIDAAAVRDKVGALLKRQDLSKYIL</sequence>
<dbReference type="Gene3D" id="1.10.8.60">
    <property type="match status" value="1"/>
</dbReference>
<dbReference type="PANTHER" id="PTHR48102">
    <property type="entry name" value="ATP-DEPENDENT CLP PROTEASE ATP-BINDING SUBUNIT CLPX-LIKE, MITOCHONDRIAL-RELATED"/>
    <property type="match status" value="1"/>
</dbReference>